<evidence type="ECO:0000256" key="1">
    <source>
        <dbReference type="SAM" id="Phobius"/>
    </source>
</evidence>
<accession>A0A9J5YSZ5</accession>
<keyword evidence="1" id="KW-0472">Membrane</keyword>
<keyword evidence="3" id="KW-1185">Reference proteome</keyword>
<reference evidence="2 3" key="1">
    <citation type="submission" date="2020-09" db="EMBL/GenBank/DDBJ databases">
        <title>De no assembly of potato wild relative species, Solanum commersonii.</title>
        <authorList>
            <person name="Cho K."/>
        </authorList>
    </citation>
    <scope>NUCLEOTIDE SEQUENCE [LARGE SCALE GENOMIC DNA]</scope>
    <source>
        <strain evidence="2">LZ3.2</strain>
        <tissue evidence="2">Leaf</tissue>
    </source>
</reference>
<feature type="transmembrane region" description="Helical" evidence="1">
    <location>
        <begin position="20"/>
        <end position="38"/>
    </location>
</feature>
<dbReference type="AlphaFoldDB" id="A0A9J5YSZ5"/>
<evidence type="ECO:0000313" key="3">
    <source>
        <dbReference type="Proteomes" id="UP000824120"/>
    </source>
</evidence>
<gene>
    <name evidence="2" type="ORF">H5410_024998</name>
</gene>
<dbReference type="Proteomes" id="UP000824120">
    <property type="component" value="Chromosome 5"/>
</dbReference>
<comment type="caution">
    <text evidence="2">The sequence shown here is derived from an EMBL/GenBank/DDBJ whole genome shotgun (WGS) entry which is preliminary data.</text>
</comment>
<dbReference type="EMBL" id="JACXVP010000005">
    <property type="protein sequence ID" value="KAG5603506.1"/>
    <property type="molecule type" value="Genomic_DNA"/>
</dbReference>
<evidence type="ECO:0000313" key="2">
    <source>
        <dbReference type="EMBL" id="KAG5603506.1"/>
    </source>
</evidence>
<sequence>MLDDTFRYLNTASIAEYATSVSISLTIIAGYLTTFSSLKMDKQLYREKELSQVLYSHGFSPPAGMIKHSLPAFSVLTHFYRILC</sequence>
<protein>
    <submittedName>
        <fullName evidence="2">Uncharacterized protein</fullName>
    </submittedName>
</protein>
<name>A0A9J5YSZ5_SOLCO</name>
<organism evidence="2 3">
    <name type="scientific">Solanum commersonii</name>
    <name type="common">Commerson's wild potato</name>
    <name type="synonym">Commerson's nightshade</name>
    <dbReference type="NCBI Taxonomy" id="4109"/>
    <lineage>
        <taxon>Eukaryota</taxon>
        <taxon>Viridiplantae</taxon>
        <taxon>Streptophyta</taxon>
        <taxon>Embryophyta</taxon>
        <taxon>Tracheophyta</taxon>
        <taxon>Spermatophyta</taxon>
        <taxon>Magnoliopsida</taxon>
        <taxon>eudicotyledons</taxon>
        <taxon>Gunneridae</taxon>
        <taxon>Pentapetalae</taxon>
        <taxon>asterids</taxon>
        <taxon>lamiids</taxon>
        <taxon>Solanales</taxon>
        <taxon>Solanaceae</taxon>
        <taxon>Solanoideae</taxon>
        <taxon>Solaneae</taxon>
        <taxon>Solanum</taxon>
    </lineage>
</organism>
<keyword evidence="1" id="KW-1133">Transmembrane helix</keyword>
<keyword evidence="1" id="KW-0812">Transmembrane</keyword>
<proteinExistence type="predicted"/>